<dbReference type="RefSeq" id="XP_031887968.2">
    <property type="nucleotide sequence ID" value="XM_032032806.2"/>
</dbReference>
<dbReference type="AlphaFoldDB" id="A0A7J6IW86"/>
<feature type="compositionally biased region" description="Basic and acidic residues" evidence="1">
    <location>
        <begin position="1"/>
        <end position="13"/>
    </location>
</feature>
<keyword evidence="3" id="KW-1185">Reference proteome</keyword>
<protein>
    <submittedName>
        <fullName evidence="2">Uncharacterized protein</fullName>
    </submittedName>
</protein>
<evidence type="ECO:0000256" key="1">
    <source>
        <dbReference type="SAM" id="MobiDB-lite"/>
    </source>
</evidence>
<comment type="caution">
    <text evidence="2">The sequence shown here is derived from an EMBL/GenBank/DDBJ whole genome shotgun (WGS) entry which is preliminary data.</text>
</comment>
<accession>A0A7J6IW86</accession>
<proteinExistence type="predicted"/>
<dbReference type="GeneID" id="43616846"/>
<organism evidence="2 3">
    <name type="scientific">Colletotrichum fructicola (strain Nara gc5)</name>
    <name type="common">Anthracnose fungus</name>
    <name type="synonym">Colletotrichum gloeosporioides (strain Nara gc5)</name>
    <dbReference type="NCBI Taxonomy" id="1213859"/>
    <lineage>
        <taxon>Eukaryota</taxon>
        <taxon>Fungi</taxon>
        <taxon>Dikarya</taxon>
        <taxon>Ascomycota</taxon>
        <taxon>Pezizomycotina</taxon>
        <taxon>Sordariomycetes</taxon>
        <taxon>Hypocreomycetidae</taxon>
        <taxon>Glomerellales</taxon>
        <taxon>Glomerellaceae</taxon>
        <taxon>Colletotrichum</taxon>
        <taxon>Colletotrichum gloeosporioides species complex</taxon>
    </lineage>
</organism>
<evidence type="ECO:0000313" key="3">
    <source>
        <dbReference type="Proteomes" id="UP000011096"/>
    </source>
</evidence>
<dbReference type="Proteomes" id="UP000011096">
    <property type="component" value="Unassembled WGS sequence"/>
</dbReference>
<dbReference type="InParanoid" id="A0A7J6IW86"/>
<sequence>MPTTYDSDHDQVHSSKSMSQLSDHDVDAIVADIDKMITEAISANTEWLASYRPVRQYEHMATAAENIVDRVIKVMNETREMLHWHANNGKKLRKLKRYLGKNDKFDKNLRRALELHDQWAGGLTEELKELTSWRDEWSVPPSFYSPLYRS</sequence>
<name>A0A7J6IW86_COLFN</name>
<reference evidence="2 3" key="2">
    <citation type="submission" date="2020-04" db="EMBL/GenBank/DDBJ databases">
        <title>Genome sequencing and assembly of multiple isolates from the Colletotrichum gloeosporioides species complex.</title>
        <authorList>
            <person name="Gan P."/>
            <person name="Shirasu K."/>
        </authorList>
    </citation>
    <scope>NUCLEOTIDE SEQUENCE [LARGE SCALE GENOMIC DNA]</scope>
    <source>
        <strain evidence="2 3">Nara gc5</strain>
    </source>
</reference>
<evidence type="ECO:0000313" key="2">
    <source>
        <dbReference type="EMBL" id="KAF4480756.1"/>
    </source>
</evidence>
<feature type="region of interest" description="Disordered" evidence="1">
    <location>
        <begin position="1"/>
        <end position="20"/>
    </location>
</feature>
<reference evidence="2 3" key="1">
    <citation type="submission" date="2012-08" db="EMBL/GenBank/DDBJ databases">
        <authorList>
            <person name="Gan P.H.P."/>
            <person name="Ikeda K."/>
            <person name="Irieda H."/>
            <person name="Narusaka M."/>
            <person name="O'Connell R.J."/>
            <person name="Narusaka Y."/>
            <person name="Takano Y."/>
            <person name="Kubo Y."/>
            <person name="Shirasu K."/>
        </authorList>
    </citation>
    <scope>NUCLEOTIDE SEQUENCE [LARGE SCALE GENOMIC DNA]</scope>
    <source>
        <strain evidence="2 3">Nara gc5</strain>
    </source>
</reference>
<dbReference type="EMBL" id="ANPB02000006">
    <property type="protein sequence ID" value="KAF4480756.1"/>
    <property type="molecule type" value="Genomic_DNA"/>
</dbReference>
<dbReference type="OrthoDB" id="4826060at2759"/>
<gene>
    <name evidence="2" type="ORF">CGGC5_v011353</name>
</gene>